<keyword evidence="3" id="KW-1185">Reference proteome</keyword>
<evidence type="ECO:0000313" key="2">
    <source>
        <dbReference type="EMBL" id="PSL17130.1"/>
    </source>
</evidence>
<evidence type="ECO:0000313" key="3">
    <source>
        <dbReference type="Proteomes" id="UP000240418"/>
    </source>
</evidence>
<evidence type="ECO:0000256" key="1">
    <source>
        <dbReference type="SAM" id="MobiDB-lite"/>
    </source>
</evidence>
<feature type="region of interest" description="Disordered" evidence="1">
    <location>
        <begin position="54"/>
        <end position="88"/>
    </location>
</feature>
<reference evidence="2 3" key="1">
    <citation type="submission" date="2018-03" db="EMBL/GenBank/DDBJ databases">
        <title>Genomic Encyclopedia of Archaeal and Bacterial Type Strains, Phase II (KMG-II): from individual species to whole genera.</title>
        <authorList>
            <person name="Goeker M."/>
        </authorList>
    </citation>
    <scope>NUCLEOTIDE SEQUENCE [LARGE SCALE GENOMIC DNA]</scope>
    <source>
        <strain evidence="2 3">DSM 100673</strain>
    </source>
</reference>
<dbReference type="OrthoDB" id="9799894at2"/>
<accession>A0A2P8F5X2</accession>
<name>A0A2P8F5X2_9RHOB</name>
<dbReference type="InterPro" id="IPR009562">
    <property type="entry name" value="DUF1178"/>
</dbReference>
<protein>
    <recommendedName>
        <fullName evidence="4">DUF1178 family protein</fullName>
    </recommendedName>
</protein>
<dbReference type="Proteomes" id="UP000240418">
    <property type="component" value="Unassembled WGS sequence"/>
</dbReference>
<gene>
    <name evidence="2" type="ORF">CLV88_12140</name>
</gene>
<dbReference type="RefSeq" id="WP_106610342.1">
    <property type="nucleotide sequence ID" value="NZ_PYGJ01000021.1"/>
</dbReference>
<comment type="caution">
    <text evidence="2">The sequence shown here is derived from an EMBL/GenBank/DDBJ whole genome shotgun (WGS) entry which is preliminary data.</text>
</comment>
<dbReference type="PIRSF" id="PIRSF032131">
    <property type="entry name" value="UCP032131"/>
    <property type="match status" value="1"/>
</dbReference>
<proteinExistence type="predicted"/>
<dbReference type="AlphaFoldDB" id="A0A2P8F5X2"/>
<evidence type="ECO:0008006" key="4">
    <source>
        <dbReference type="Google" id="ProtNLM"/>
    </source>
</evidence>
<dbReference type="EMBL" id="PYGJ01000021">
    <property type="protein sequence ID" value="PSL17130.1"/>
    <property type="molecule type" value="Genomic_DNA"/>
</dbReference>
<organism evidence="2 3">
    <name type="scientific">Shimia abyssi</name>
    <dbReference type="NCBI Taxonomy" id="1662395"/>
    <lineage>
        <taxon>Bacteria</taxon>
        <taxon>Pseudomonadati</taxon>
        <taxon>Pseudomonadota</taxon>
        <taxon>Alphaproteobacteria</taxon>
        <taxon>Rhodobacterales</taxon>
        <taxon>Roseobacteraceae</taxon>
    </lineage>
</organism>
<sequence length="154" mass="16727">MINYTLKCANDHRFDSWFQSADAYEKLHKAGMVVCAICGNGDIAKAMMAPRVRPARNAAAKRPDTEQAAQAPADRPLSAPASPTEQALADIRRKVQENSDYVGKDFASEARAMHEGTAPERSIYGEAKLDEAKALIEDGVPVAPLPFNIGRKTN</sequence>
<dbReference type="Pfam" id="PF06676">
    <property type="entry name" value="DUF1178"/>
    <property type="match status" value="1"/>
</dbReference>